<accession>A0A815M5C4</accession>
<name>A0A815M5C4_9BILA</name>
<dbReference type="Proteomes" id="UP000663881">
    <property type="component" value="Unassembled WGS sequence"/>
</dbReference>
<proteinExistence type="predicted"/>
<protein>
    <submittedName>
        <fullName evidence="1">Uncharacterized protein</fullName>
    </submittedName>
</protein>
<dbReference type="AlphaFoldDB" id="A0A815M5C4"/>
<evidence type="ECO:0000313" key="3">
    <source>
        <dbReference type="Proteomes" id="UP000663891"/>
    </source>
</evidence>
<dbReference type="Proteomes" id="UP000663891">
    <property type="component" value="Unassembled WGS sequence"/>
</dbReference>
<dbReference type="EMBL" id="CAJNON010001034">
    <property type="protein sequence ID" value="CAF1419369.1"/>
    <property type="molecule type" value="Genomic_DNA"/>
</dbReference>
<evidence type="ECO:0000313" key="1">
    <source>
        <dbReference type="EMBL" id="CAF1419369.1"/>
    </source>
</evidence>
<dbReference type="EMBL" id="CAJOAY010008407">
    <property type="protein sequence ID" value="CAF4186093.1"/>
    <property type="molecule type" value="Genomic_DNA"/>
</dbReference>
<reference evidence="1" key="1">
    <citation type="submission" date="2021-02" db="EMBL/GenBank/DDBJ databases">
        <authorList>
            <person name="Nowell W R."/>
        </authorList>
    </citation>
    <scope>NUCLEOTIDE SEQUENCE</scope>
</reference>
<gene>
    <name evidence="2" type="ORF">OKA104_LOCUS40162</name>
    <name evidence="1" type="ORF">VCS650_LOCUS37616</name>
</gene>
<evidence type="ECO:0000313" key="2">
    <source>
        <dbReference type="EMBL" id="CAF4186093.1"/>
    </source>
</evidence>
<organism evidence="1 3">
    <name type="scientific">Adineta steineri</name>
    <dbReference type="NCBI Taxonomy" id="433720"/>
    <lineage>
        <taxon>Eukaryota</taxon>
        <taxon>Metazoa</taxon>
        <taxon>Spiralia</taxon>
        <taxon>Gnathifera</taxon>
        <taxon>Rotifera</taxon>
        <taxon>Eurotatoria</taxon>
        <taxon>Bdelloidea</taxon>
        <taxon>Adinetida</taxon>
        <taxon>Adinetidae</taxon>
        <taxon>Adineta</taxon>
    </lineage>
</organism>
<sequence length="251" mass="29254">MTFLVPIYPTNRICISCGIKVGSPMKRKRDKKIKLAHYIGRTKQIEIFSLFNIVTDHKHHVLCTNCFGKNVEELKIYTENQADKPYNYDELIQYAVIYNKKLLAGIEKKDSNCQRISIHDMSIEDYTTLCGLLPDNIYDIAKIINQDPQFILEFFTICRQNMTRRAAAVCFGYKSNASISLHFNKIFTSLLNDFVPKYIGYTAFTRKDVKRKTPDLFKRLFPNVVGIIDGTYFYCQKSECFEIQRKTWSGQ</sequence>
<comment type="caution">
    <text evidence="1">The sequence shown here is derived from an EMBL/GenBank/DDBJ whole genome shotgun (WGS) entry which is preliminary data.</text>
</comment>
<dbReference type="OrthoDB" id="10049726at2759"/>